<keyword evidence="6" id="KW-1185">Reference proteome</keyword>
<evidence type="ECO:0000256" key="2">
    <source>
        <dbReference type="ARBA" id="ARBA00034247"/>
    </source>
</evidence>
<dbReference type="NCBIfam" id="TIGR00254">
    <property type="entry name" value="GGDEF"/>
    <property type="match status" value="1"/>
</dbReference>
<keyword evidence="3" id="KW-0175">Coiled coil</keyword>
<proteinExistence type="predicted"/>
<dbReference type="Pfam" id="PF00990">
    <property type="entry name" value="GGDEF"/>
    <property type="match status" value="1"/>
</dbReference>
<dbReference type="InterPro" id="IPR029787">
    <property type="entry name" value="Nucleotide_cyclase"/>
</dbReference>
<dbReference type="CDD" id="cd01949">
    <property type="entry name" value="GGDEF"/>
    <property type="match status" value="1"/>
</dbReference>
<dbReference type="InterPro" id="IPR043128">
    <property type="entry name" value="Rev_trsase/Diguanyl_cyclase"/>
</dbReference>
<dbReference type="PANTHER" id="PTHR45138:SF9">
    <property type="entry name" value="DIGUANYLATE CYCLASE DGCM-RELATED"/>
    <property type="match status" value="1"/>
</dbReference>
<dbReference type="InterPro" id="IPR000160">
    <property type="entry name" value="GGDEF_dom"/>
</dbReference>
<dbReference type="PANTHER" id="PTHR45138">
    <property type="entry name" value="REGULATORY COMPONENTS OF SENSORY TRANSDUCTION SYSTEM"/>
    <property type="match status" value="1"/>
</dbReference>
<evidence type="ECO:0000259" key="4">
    <source>
        <dbReference type="PROSITE" id="PS50887"/>
    </source>
</evidence>
<evidence type="ECO:0000256" key="3">
    <source>
        <dbReference type="SAM" id="Coils"/>
    </source>
</evidence>
<dbReference type="PROSITE" id="PS50887">
    <property type="entry name" value="GGDEF"/>
    <property type="match status" value="1"/>
</dbReference>
<dbReference type="Gene3D" id="3.30.70.270">
    <property type="match status" value="1"/>
</dbReference>
<protein>
    <recommendedName>
        <fullName evidence="1">diguanylate cyclase</fullName>
        <ecNumber evidence="1">2.7.7.65</ecNumber>
    </recommendedName>
</protein>
<accession>A0ABN1A3L7</accession>
<dbReference type="EMBL" id="BAAAEM010000002">
    <property type="protein sequence ID" value="GAA0466719.1"/>
    <property type="molecule type" value="Genomic_DNA"/>
</dbReference>
<evidence type="ECO:0000256" key="1">
    <source>
        <dbReference type="ARBA" id="ARBA00012528"/>
    </source>
</evidence>
<dbReference type="RefSeq" id="WP_229954028.1">
    <property type="nucleotide sequence ID" value="NZ_BAAAEM010000002.1"/>
</dbReference>
<evidence type="ECO:0000313" key="5">
    <source>
        <dbReference type="EMBL" id="GAA0466719.1"/>
    </source>
</evidence>
<comment type="caution">
    <text evidence="5">The sequence shown here is derived from an EMBL/GenBank/DDBJ whole genome shotgun (WGS) entry which is preliminary data.</text>
</comment>
<sequence>MKIDIKNILESYFRENDGDESCPVCIEDDGKRTPIYAIASFIRQHNLALSSCNLELAWEYICGGKTSLKNEIVGLSSAGRLNNASAQELHEKYLRSDIGVQIDKILMEAIEHIRATTQIIDDGNKNTIECETNLMEQADTIRSRSGDIDAAIQKLLDLSQLMVESTRENREQINETNKKLANLQNELEQARNEADFDQLTKLANRRKFERTLDEVLQKLVDKGQPLVLAFIDIDHFKKINDTFGHECGDRVLRLVAEELETLSNSRCHTSRYGGEEFAVIFEDEDIKDVCDRINKCREALASRSLVDVESGKALGTVTFSVGVAECLESDTKRSILRKADLALYEAKSQGRNQVLTYSNDL</sequence>
<dbReference type="Proteomes" id="UP001500713">
    <property type="component" value="Unassembled WGS sequence"/>
</dbReference>
<name>A0ABN1A3L7_9SPHN</name>
<dbReference type="SMART" id="SM00267">
    <property type="entry name" value="GGDEF"/>
    <property type="match status" value="1"/>
</dbReference>
<feature type="domain" description="GGDEF" evidence="4">
    <location>
        <begin position="224"/>
        <end position="359"/>
    </location>
</feature>
<organism evidence="5 6">
    <name type="scientific">Parasphingorhabdus litoris</name>
    <dbReference type="NCBI Taxonomy" id="394733"/>
    <lineage>
        <taxon>Bacteria</taxon>
        <taxon>Pseudomonadati</taxon>
        <taxon>Pseudomonadota</taxon>
        <taxon>Alphaproteobacteria</taxon>
        <taxon>Sphingomonadales</taxon>
        <taxon>Sphingomonadaceae</taxon>
        <taxon>Parasphingorhabdus</taxon>
    </lineage>
</organism>
<gene>
    <name evidence="5" type="ORF">GCM10009096_04250</name>
</gene>
<dbReference type="InterPro" id="IPR050469">
    <property type="entry name" value="Diguanylate_Cyclase"/>
</dbReference>
<feature type="coiled-coil region" evidence="3">
    <location>
        <begin position="163"/>
        <end position="200"/>
    </location>
</feature>
<dbReference type="EC" id="2.7.7.65" evidence="1"/>
<comment type="catalytic activity">
    <reaction evidence="2">
        <text>2 GTP = 3',3'-c-di-GMP + 2 diphosphate</text>
        <dbReference type="Rhea" id="RHEA:24898"/>
        <dbReference type="ChEBI" id="CHEBI:33019"/>
        <dbReference type="ChEBI" id="CHEBI:37565"/>
        <dbReference type="ChEBI" id="CHEBI:58805"/>
        <dbReference type="EC" id="2.7.7.65"/>
    </reaction>
</comment>
<dbReference type="SUPFAM" id="SSF55073">
    <property type="entry name" value="Nucleotide cyclase"/>
    <property type="match status" value="1"/>
</dbReference>
<evidence type="ECO:0000313" key="6">
    <source>
        <dbReference type="Proteomes" id="UP001500713"/>
    </source>
</evidence>
<reference evidence="5 6" key="1">
    <citation type="journal article" date="2019" name="Int. J. Syst. Evol. Microbiol.">
        <title>The Global Catalogue of Microorganisms (GCM) 10K type strain sequencing project: providing services to taxonomists for standard genome sequencing and annotation.</title>
        <authorList>
            <consortium name="The Broad Institute Genomics Platform"/>
            <consortium name="The Broad Institute Genome Sequencing Center for Infectious Disease"/>
            <person name="Wu L."/>
            <person name="Ma J."/>
        </authorList>
    </citation>
    <scope>NUCLEOTIDE SEQUENCE [LARGE SCALE GENOMIC DNA]</scope>
    <source>
        <strain evidence="5 6">JCM 14162</strain>
    </source>
</reference>